<dbReference type="Gene3D" id="3.30.420.10">
    <property type="entry name" value="Ribonuclease H-like superfamily/Ribonuclease H"/>
    <property type="match status" value="1"/>
</dbReference>
<keyword evidence="11" id="KW-0808">Transferase</keyword>
<evidence type="ECO:0000256" key="15">
    <source>
        <dbReference type="SAM" id="MobiDB-lite"/>
    </source>
</evidence>
<evidence type="ECO:0000256" key="4">
    <source>
        <dbReference type="ARBA" id="ARBA00022723"/>
    </source>
</evidence>
<dbReference type="GO" id="GO:0004519">
    <property type="term" value="F:endonuclease activity"/>
    <property type="evidence" value="ECO:0007669"/>
    <property type="project" value="UniProtKB-KW"/>
</dbReference>
<comment type="catalytic activity">
    <reaction evidence="13">
        <text>DNA(n) + a 2'-deoxyribonucleoside 5'-triphosphate = DNA(n+1) + diphosphate</text>
        <dbReference type="Rhea" id="RHEA:22508"/>
        <dbReference type="Rhea" id="RHEA-COMP:17339"/>
        <dbReference type="Rhea" id="RHEA-COMP:17340"/>
        <dbReference type="ChEBI" id="CHEBI:33019"/>
        <dbReference type="ChEBI" id="CHEBI:61560"/>
        <dbReference type="ChEBI" id="CHEBI:173112"/>
        <dbReference type="EC" id="2.7.7.49"/>
    </reaction>
</comment>
<evidence type="ECO:0000256" key="12">
    <source>
        <dbReference type="ARBA" id="ARBA00023172"/>
    </source>
</evidence>
<dbReference type="AlphaFoldDB" id="A0A9Q3C2K9"/>
<evidence type="ECO:0000313" key="17">
    <source>
        <dbReference type="EMBL" id="MBW0475788.1"/>
    </source>
</evidence>
<dbReference type="EMBL" id="AVOT02004235">
    <property type="protein sequence ID" value="MBW0475788.1"/>
    <property type="molecule type" value="Genomic_DNA"/>
</dbReference>
<keyword evidence="9" id="KW-0229">DNA integration</keyword>
<reference evidence="17" key="1">
    <citation type="submission" date="2021-03" db="EMBL/GenBank/DDBJ databases">
        <title>Draft genome sequence of rust myrtle Austropuccinia psidii MF-1, a brazilian biotype.</title>
        <authorList>
            <person name="Quecine M.C."/>
            <person name="Pachon D.M.R."/>
            <person name="Bonatelli M.L."/>
            <person name="Correr F.H."/>
            <person name="Franceschini L.M."/>
            <person name="Leite T.F."/>
            <person name="Margarido G.R.A."/>
            <person name="Almeida C.A."/>
            <person name="Ferrarezi J.A."/>
            <person name="Labate C.A."/>
        </authorList>
    </citation>
    <scope>NUCLEOTIDE SEQUENCE</scope>
    <source>
        <strain evidence="17">MF-1</strain>
    </source>
</reference>
<evidence type="ECO:0000256" key="10">
    <source>
        <dbReference type="ARBA" id="ARBA00022918"/>
    </source>
</evidence>
<dbReference type="InterPro" id="IPR012337">
    <property type="entry name" value="RNaseH-like_sf"/>
</dbReference>
<sequence length="342" mass="38621">MNTLQINPPTHRGYKYVLVLIDDFSRFNHIYLLSEKGQAEECIKKYLLEIKNKLDITPAYLHTDCGGEFSSQSFPNHLASQGISLERGPPESPQTNGVAERFNQTLLSKVRCLHGQLNIPILFWDEAALHASLLLNMLPHKNLKMESPTTVLKRKHSLIEPKINFHRLVPFRIKITTKIVNPTSKIAPQGEVLRALTFERYLDGLRLLNLETGKIRVSRDYRPAANTVMPTMHQPSSALPISQSLKIRIRVPSSLSNIPEATNDSHEPADPPEPASVVPTTGKLKKYDYVPYYKEAPRNISSSISQDKIVEGKRNARHSDQLLLTDAVPYLQAVNDPIERTK</sequence>
<keyword evidence="4" id="KW-0479">Metal-binding</keyword>
<keyword evidence="2" id="KW-0548">Nucleotidyltransferase</keyword>
<comment type="caution">
    <text evidence="17">The sequence shown here is derived from an EMBL/GenBank/DDBJ whole genome shotgun (WGS) entry which is preliminary data.</text>
</comment>
<evidence type="ECO:0000256" key="6">
    <source>
        <dbReference type="ARBA" id="ARBA00022801"/>
    </source>
</evidence>
<dbReference type="GO" id="GO:0003887">
    <property type="term" value="F:DNA-directed DNA polymerase activity"/>
    <property type="evidence" value="ECO:0007669"/>
    <property type="project" value="UniProtKB-KW"/>
</dbReference>
<keyword evidence="10" id="KW-0695">RNA-directed DNA polymerase</keyword>
<accession>A0A9Q3C2K9</accession>
<keyword evidence="1" id="KW-0815">Transposition</keyword>
<evidence type="ECO:0000256" key="2">
    <source>
        <dbReference type="ARBA" id="ARBA00022695"/>
    </source>
</evidence>
<evidence type="ECO:0000256" key="3">
    <source>
        <dbReference type="ARBA" id="ARBA00022722"/>
    </source>
</evidence>
<dbReference type="GO" id="GO:0015074">
    <property type="term" value="P:DNA integration"/>
    <property type="evidence" value="ECO:0007669"/>
    <property type="project" value="UniProtKB-KW"/>
</dbReference>
<dbReference type="GO" id="GO:0003723">
    <property type="term" value="F:RNA binding"/>
    <property type="evidence" value="ECO:0007669"/>
    <property type="project" value="UniProtKB-KW"/>
</dbReference>
<dbReference type="GO" id="GO:0016787">
    <property type="term" value="F:hydrolase activity"/>
    <property type="evidence" value="ECO:0007669"/>
    <property type="project" value="UniProtKB-KW"/>
</dbReference>
<dbReference type="GO" id="GO:0032196">
    <property type="term" value="P:transposition"/>
    <property type="evidence" value="ECO:0007669"/>
    <property type="project" value="UniProtKB-KW"/>
</dbReference>
<evidence type="ECO:0000256" key="7">
    <source>
        <dbReference type="ARBA" id="ARBA00022842"/>
    </source>
</evidence>
<keyword evidence="7" id="KW-0460">Magnesium</keyword>
<dbReference type="PANTHER" id="PTHR42648">
    <property type="entry name" value="TRANSPOSASE, PUTATIVE-RELATED"/>
    <property type="match status" value="1"/>
</dbReference>
<keyword evidence="18" id="KW-1185">Reference proteome</keyword>
<dbReference type="OrthoDB" id="2506833at2759"/>
<dbReference type="PROSITE" id="PS50994">
    <property type="entry name" value="INTEGRASE"/>
    <property type="match status" value="1"/>
</dbReference>
<dbReference type="Pfam" id="PF00665">
    <property type="entry name" value="rve"/>
    <property type="match status" value="1"/>
</dbReference>
<dbReference type="InterPro" id="IPR039537">
    <property type="entry name" value="Retrotran_Ty1/copia-like"/>
</dbReference>
<comment type="catalytic activity">
    <reaction evidence="14">
        <text>DNA(n) + a 2'-deoxyribonucleoside 5'-triphosphate = DNA(n+1) + diphosphate</text>
        <dbReference type="Rhea" id="RHEA:22508"/>
        <dbReference type="Rhea" id="RHEA-COMP:17339"/>
        <dbReference type="Rhea" id="RHEA-COMP:17340"/>
        <dbReference type="ChEBI" id="CHEBI:33019"/>
        <dbReference type="ChEBI" id="CHEBI:61560"/>
        <dbReference type="ChEBI" id="CHEBI:173112"/>
        <dbReference type="EC" id="2.7.7.7"/>
    </reaction>
</comment>
<proteinExistence type="predicted"/>
<evidence type="ECO:0000256" key="13">
    <source>
        <dbReference type="ARBA" id="ARBA00048173"/>
    </source>
</evidence>
<dbReference type="GO" id="GO:0006310">
    <property type="term" value="P:DNA recombination"/>
    <property type="evidence" value="ECO:0007669"/>
    <property type="project" value="UniProtKB-KW"/>
</dbReference>
<protein>
    <recommendedName>
        <fullName evidence="16">Integrase catalytic domain-containing protein</fullName>
    </recommendedName>
</protein>
<dbReference type="SUPFAM" id="SSF53098">
    <property type="entry name" value="Ribonuclease H-like"/>
    <property type="match status" value="1"/>
</dbReference>
<keyword evidence="6" id="KW-0378">Hydrolase</keyword>
<dbReference type="GO" id="GO:0005634">
    <property type="term" value="C:nucleus"/>
    <property type="evidence" value="ECO:0007669"/>
    <property type="project" value="UniProtKB-ARBA"/>
</dbReference>
<evidence type="ECO:0000256" key="1">
    <source>
        <dbReference type="ARBA" id="ARBA00022578"/>
    </source>
</evidence>
<dbReference type="GO" id="GO:0046872">
    <property type="term" value="F:metal ion binding"/>
    <property type="evidence" value="ECO:0007669"/>
    <property type="project" value="UniProtKB-KW"/>
</dbReference>
<evidence type="ECO:0000313" key="18">
    <source>
        <dbReference type="Proteomes" id="UP000765509"/>
    </source>
</evidence>
<dbReference type="PANTHER" id="PTHR42648:SF11">
    <property type="entry name" value="TRANSPOSON TY4-P GAG-POL POLYPROTEIN"/>
    <property type="match status" value="1"/>
</dbReference>
<evidence type="ECO:0000256" key="8">
    <source>
        <dbReference type="ARBA" id="ARBA00022884"/>
    </source>
</evidence>
<dbReference type="InterPro" id="IPR036397">
    <property type="entry name" value="RNaseH_sf"/>
</dbReference>
<feature type="region of interest" description="Disordered" evidence="15">
    <location>
        <begin position="256"/>
        <end position="280"/>
    </location>
</feature>
<keyword evidence="3" id="KW-0540">Nuclease</keyword>
<evidence type="ECO:0000259" key="16">
    <source>
        <dbReference type="PROSITE" id="PS50994"/>
    </source>
</evidence>
<keyword evidence="5" id="KW-0255">Endonuclease</keyword>
<feature type="domain" description="Integrase catalytic" evidence="16">
    <location>
        <begin position="1"/>
        <end position="156"/>
    </location>
</feature>
<organism evidence="17 18">
    <name type="scientific">Austropuccinia psidii MF-1</name>
    <dbReference type="NCBI Taxonomy" id="1389203"/>
    <lineage>
        <taxon>Eukaryota</taxon>
        <taxon>Fungi</taxon>
        <taxon>Dikarya</taxon>
        <taxon>Basidiomycota</taxon>
        <taxon>Pucciniomycotina</taxon>
        <taxon>Pucciniomycetes</taxon>
        <taxon>Pucciniales</taxon>
        <taxon>Sphaerophragmiaceae</taxon>
        <taxon>Austropuccinia</taxon>
    </lineage>
</organism>
<keyword evidence="8" id="KW-0694">RNA-binding</keyword>
<dbReference type="GO" id="GO:0003964">
    <property type="term" value="F:RNA-directed DNA polymerase activity"/>
    <property type="evidence" value="ECO:0007669"/>
    <property type="project" value="UniProtKB-KW"/>
</dbReference>
<name>A0A9Q3C2K9_9BASI</name>
<evidence type="ECO:0000256" key="11">
    <source>
        <dbReference type="ARBA" id="ARBA00022932"/>
    </source>
</evidence>
<evidence type="ECO:0000256" key="5">
    <source>
        <dbReference type="ARBA" id="ARBA00022759"/>
    </source>
</evidence>
<evidence type="ECO:0000256" key="14">
    <source>
        <dbReference type="ARBA" id="ARBA00049244"/>
    </source>
</evidence>
<dbReference type="Proteomes" id="UP000765509">
    <property type="component" value="Unassembled WGS sequence"/>
</dbReference>
<evidence type="ECO:0000256" key="9">
    <source>
        <dbReference type="ARBA" id="ARBA00022908"/>
    </source>
</evidence>
<keyword evidence="11" id="KW-0239">DNA-directed DNA polymerase</keyword>
<dbReference type="InterPro" id="IPR001584">
    <property type="entry name" value="Integrase_cat-core"/>
</dbReference>
<keyword evidence="12" id="KW-0233">DNA recombination</keyword>
<gene>
    <name evidence="17" type="ORF">O181_015503</name>
</gene>